<dbReference type="Pfam" id="PF00060">
    <property type="entry name" value="Lig_chan"/>
    <property type="match status" value="1"/>
</dbReference>
<keyword evidence="11" id="KW-0325">Glycoprotein</keyword>
<feature type="transmembrane region" description="Helical" evidence="20">
    <location>
        <begin position="822"/>
        <end position="843"/>
    </location>
</feature>
<evidence type="ECO:0000256" key="1">
    <source>
        <dbReference type="ARBA" id="ARBA00008685"/>
    </source>
</evidence>
<dbReference type="Pfam" id="PF01094">
    <property type="entry name" value="ANF_receptor"/>
    <property type="match status" value="1"/>
</dbReference>
<feature type="binding site" evidence="17">
    <location>
        <position position="513"/>
    </location>
    <ligand>
        <name>L-glutamate</name>
        <dbReference type="ChEBI" id="CHEBI:29985"/>
    </ligand>
</feature>
<dbReference type="FunFam" id="3.40.190.10:FF:000060">
    <property type="entry name" value="Glutamate receptor ionotropic, kainate 1"/>
    <property type="match status" value="1"/>
</dbReference>
<feature type="signal peptide" evidence="21">
    <location>
        <begin position="1"/>
        <end position="23"/>
    </location>
</feature>
<keyword evidence="19" id="KW-1015">Disulfide bond</keyword>
<dbReference type="PRINTS" id="PR00177">
    <property type="entry name" value="NMDARECEPTOR"/>
</dbReference>
<keyword evidence="2" id="KW-0813">Transport</keyword>
<keyword evidence="9 20" id="KW-0472">Membrane</keyword>
<evidence type="ECO:0000256" key="12">
    <source>
        <dbReference type="ARBA" id="ARBA00023257"/>
    </source>
</evidence>
<evidence type="ECO:0000256" key="20">
    <source>
        <dbReference type="SAM" id="Phobius"/>
    </source>
</evidence>
<dbReference type="InterPro" id="IPR028082">
    <property type="entry name" value="Peripla_BP_I"/>
</dbReference>
<evidence type="ECO:0000256" key="17">
    <source>
        <dbReference type="PIRSR" id="PIRSR601508-1"/>
    </source>
</evidence>
<dbReference type="PANTHER" id="PTHR18966">
    <property type="entry name" value="IONOTROPIC GLUTAMATE RECEPTOR"/>
    <property type="match status" value="1"/>
</dbReference>
<keyword evidence="13" id="KW-1071">Ligand-gated ion channel</keyword>
<dbReference type="InterPro" id="IPR001320">
    <property type="entry name" value="Iontro_rcpt_C"/>
</dbReference>
<sequence length="945" mass="107883">MISPERIILCVFLIWLTLRCVICLPKEITVGGLFGEEEDVRIHNAFKHAVYWINHEQEFFRDNQLVFDTRILQTKDLFKSTKEVCLQMTLSPAAIFGPRSAEMSSYANSMCRYLHIPHLEYREEPTYRRTASFSINLHPSPVELAKAYLDVINYYHMDHLLILYASSSGLTKMQVIIQDISKESGKAIHLRQVSSNTNMRELLMEAKRKQWTNILADLNASQTSLLLKMALQQGMINPYHHYVLTTLDIDTLNLDDYKYNHVNITGFRLVDPKNKFVKLITDDMYIYQMNTRLPLLSMENHNTIPYESALLFDAVLLFAKSLEEQAKYHIIRPVNVSCEGDDVWRSGLDLFNYLNTVKISGLTGDLLLQHGRRLLFNLGIVQLMKDGLEKTGTWSLDKGLNISSEQRYILLGNKTLVVSTNLKKPLIVSTALEAPYVMLKETAESKQLKGNDRYEGFCVDLLKSIAKYVGFDYEIRVVPDELYGAYNAKTEEWNGIIKELIEKRADMSMAALTINYEREQYIDFSKPFLNLGISILFRMPKKEKPGLFSFLNPLAMEIWIYLIAAYMTVSFSIFVLARFSPYEWYNPHPCIPETDSVENTFNLSNSFWFAIGTLMQQGSDVNPRAVSTRIVGSTWWFFTLIIISSYTANLAAFLTIERLVSPIESAEDLAKQTEIEYGTRESGTTMAFFKNSQFEIYQRMWNYMKGHEKTVMMKSGTDGIERVKKGGYAFFMESTGIDYITKQDCRLMQVGGLLDSKGFGMATPMGSPLRDKLSMAILHFQEEGLIQSLYEKWWKGSENCDADSGPAAGKASPLGVYNVGGIFVVLMGGLALSVIVAVCEFVVKSRKNAREDRESVCSEMAKELRFAVRCHGSSKKINKSLCNKCNDRHARSIPCALDESIDTLPNGVIRLHDMRKSPYHSRKELNNRYKDSGYLHVDYSDTDTM</sequence>
<dbReference type="FunFam" id="3.40.190.10:FF:000001">
    <property type="entry name" value="Glutamate receptor ionotropic, kainate 2"/>
    <property type="match status" value="1"/>
</dbReference>
<evidence type="ECO:0000256" key="2">
    <source>
        <dbReference type="ARBA" id="ARBA00022448"/>
    </source>
</evidence>
<dbReference type="SMART" id="SM00918">
    <property type="entry name" value="Lig_chan-Glu_bd"/>
    <property type="match status" value="1"/>
</dbReference>
<comment type="subcellular location">
    <subcellularLocation>
        <location evidence="15">Postsynaptic cell membrane</location>
        <topology evidence="15">Multi-pass membrane protein</topology>
    </subcellularLocation>
</comment>
<keyword evidence="14" id="KW-0407">Ion channel</keyword>
<feature type="site" description="Interaction with the cone snail toxin Con-ikot-ikot" evidence="18">
    <location>
        <position position="690"/>
    </location>
</feature>
<evidence type="ECO:0000256" key="13">
    <source>
        <dbReference type="ARBA" id="ARBA00023286"/>
    </source>
</evidence>
<feature type="site" description="Crucial to convey clamshell closure to channel opening" evidence="18">
    <location>
        <position position="663"/>
    </location>
</feature>
<evidence type="ECO:0000256" key="19">
    <source>
        <dbReference type="PIRSR" id="PIRSR601508-3"/>
    </source>
</evidence>
<keyword evidence="3" id="KW-1003">Cell membrane</keyword>
<comment type="similarity">
    <text evidence="1">Belongs to the glutamate-gated ion channel (TC 1.A.10.1) family.</text>
</comment>
<evidence type="ECO:0000256" key="21">
    <source>
        <dbReference type="SAM" id="SignalP"/>
    </source>
</evidence>
<evidence type="ECO:0000256" key="14">
    <source>
        <dbReference type="ARBA" id="ARBA00023303"/>
    </source>
</evidence>
<keyword evidence="8" id="KW-0406">Ion transport</keyword>
<evidence type="ECO:0000256" key="16">
    <source>
        <dbReference type="ARBA" id="ARBA00072754"/>
    </source>
</evidence>
<dbReference type="SUPFAM" id="SSF81324">
    <property type="entry name" value="Voltage-gated potassium channels"/>
    <property type="match status" value="1"/>
</dbReference>
<dbReference type="EMBL" id="CACVKT020003886">
    <property type="protein sequence ID" value="CAC5386611.1"/>
    <property type="molecule type" value="Genomic_DNA"/>
</dbReference>
<dbReference type="GO" id="GO:0034702">
    <property type="term" value="C:monoatomic ion channel complex"/>
    <property type="evidence" value="ECO:0007669"/>
    <property type="project" value="UniProtKB-ARBA"/>
</dbReference>
<dbReference type="GO" id="GO:0007166">
    <property type="term" value="P:cell surface receptor signaling pathway"/>
    <property type="evidence" value="ECO:0007669"/>
    <property type="project" value="UniProtKB-ARBA"/>
</dbReference>
<dbReference type="Pfam" id="PF10613">
    <property type="entry name" value="Lig_chan-Glu_bd"/>
    <property type="match status" value="1"/>
</dbReference>
<evidence type="ECO:0000256" key="15">
    <source>
        <dbReference type="ARBA" id="ARBA00034104"/>
    </source>
</evidence>
<accession>A0A6J8BTK9</accession>
<feature type="chain" id="PRO_5027060190" description="Glutamate receptor 1" evidence="21">
    <location>
        <begin position="24"/>
        <end position="945"/>
    </location>
</feature>
<dbReference type="OrthoDB" id="5984008at2759"/>
<feature type="transmembrane region" description="Helical" evidence="20">
    <location>
        <begin position="558"/>
        <end position="577"/>
    </location>
</feature>
<proteinExistence type="inferred from homology"/>
<dbReference type="AlphaFoldDB" id="A0A6J8BTK9"/>
<evidence type="ECO:0000256" key="18">
    <source>
        <dbReference type="PIRSR" id="PIRSR601508-2"/>
    </source>
</evidence>
<evidence type="ECO:0000256" key="11">
    <source>
        <dbReference type="ARBA" id="ARBA00023180"/>
    </source>
</evidence>
<keyword evidence="12" id="KW-0628">Postsynaptic cell membrane</keyword>
<evidence type="ECO:0000256" key="8">
    <source>
        <dbReference type="ARBA" id="ARBA00023065"/>
    </source>
</evidence>
<dbReference type="FunFam" id="1.10.287.70:FF:000064">
    <property type="entry name" value="Glutamate receptor ionotropic, kainate"/>
    <property type="match status" value="1"/>
</dbReference>
<dbReference type="InterPro" id="IPR019594">
    <property type="entry name" value="Glu/Gly-bd"/>
</dbReference>
<feature type="domain" description="Ionotropic glutamate receptor C-terminal" evidence="22">
    <location>
        <begin position="425"/>
        <end position="796"/>
    </location>
</feature>
<feature type="transmembrane region" description="Helical" evidence="20">
    <location>
        <begin position="634"/>
        <end position="656"/>
    </location>
</feature>
<evidence type="ECO:0000256" key="9">
    <source>
        <dbReference type="ARBA" id="ARBA00023136"/>
    </source>
</evidence>
<name>A0A6J8BTK9_MYTCO</name>
<organism evidence="24 25">
    <name type="scientific">Mytilus coruscus</name>
    <name type="common">Sea mussel</name>
    <dbReference type="NCBI Taxonomy" id="42192"/>
    <lineage>
        <taxon>Eukaryota</taxon>
        <taxon>Metazoa</taxon>
        <taxon>Spiralia</taxon>
        <taxon>Lophotrochozoa</taxon>
        <taxon>Mollusca</taxon>
        <taxon>Bivalvia</taxon>
        <taxon>Autobranchia</taxon>
        <taxon>Pteriomorphia</taxon>
        <taxon>Mytilida</taxon>
        <taxon>Mytiloidea</taxon>
        <taxon>Mytilidae</taxon>
        <taxon>Mytilinae</taxon>
        <taxon>Mytilus</taxon>
    </lineage>
</organism>
<dbReference type="Gene3D" id="3.40.50.2300">
    <property type="match status" value="2"/>
</dbReference>
<keyword evidence="4 20" id="KW-0812">Transmembrane</keyword>
<feature type="disulfide bond" evidence="19">
    <location>
        <begin position="745"/>
        <end position="800"/>
    </location>
</feature>
<feature type="binding site" evidence="17">
    <location>
        <position position="685"/>
    </location>
    <ligand>
        <name>L-glutamate</name>
        <dbReference type="ChEBI" id="CHEBI:29985"/>
    </ligand>
</feature>
<reference evidence="24 25" key="1">
    <citation type="submission" date="2020-06" db="EMBL/GenBank/DDBJ databases">
        <authorList>
            <person name="Li R."/>
            <person name="Bekaert M."/>
        </authorList>
    </citation>
    <scope>NUCLEOTIDE SEQUENCE [LARGE SCALE GENOMIC DNA]</scope>
    <source>
        <strain evidence="25">wild</strain>
    </source>
</reference>
<protein>
    <recommendedName>
        <fullName evidence="16">Glutamate receptor 1</fullName>
    </recommendedName>
</protein>
<keyword evidence="10" id="KW-0675">Receptor</keyword>
<keyword evidence="25" id="KW-1185">Reference proteome</keyword>
<dbReference type="GO" id="GO:0045211">
    <property type="term" value="C:postsynaptic membrane"/>
    <property type="evidence" value="ECO:0007669"/>
    <property type="project" value="UniProtKB-SubCell"/>
</dbReference>
<evidence type="ECO:0000256" key="10">
    <source>
        <dbReference type="ARBA" id="ARBA00023170"/>
    </source>
</evidence>
<keyword evidence="6 20" id="KW-1133">Transmembrane helix</keyword>
<feature type="binding site" evidence="17">
    <location>
        <position position="518"/>
    </location>
    <ligand>
        <name>L-glutamate</name>
        <dbReference type="ChEBI" id="CHEBI:29985"/>
    </ligand>
</feature>
<keyword evidence="7" id="KW-0770">Synapse</keyword>
<feature type="domain" description="Ionotropic glutamate receptor L-glutamate and glycine-binding" evidence="23">
    <location>
        <begin position="435"/>
        <end position="502"/>
    </location>
</feature>
<dbReference type="InterPro" id="IPR015683">
    <property type="entry name" value="Ionotropic_Glu_rcpt"/>
</dbReference>
<evidence type="ECO:0000313" key="25">
    <source>
        <dbReference type="Proteomes" id="UP000507470"/>
    </source>
</evidence>
<dbReference type="InterPro" id="IPR001508">
    <property type="entry name" value="Iono_Glu_rcpt_met"/>
</dbReference>
<dbReference type="InterPro" id="IPR001828">
    <property type="entry name" value="ANF_lig-bd_rcpt"/>
</dbReference>
<feature type="binding site" evidence="17">
    <location>
        <position position="733"/>
    </location>
    <ligand>
        <name>L-glutamate</name>
        <dbReference type="ChEBI" id="CHEBI:29985"/>
    </ligand>
</feature>
<evidence type="ECO:0000256" key="5">
    <source>
        <dbReference type="ARBA" id="ARBA00022729"/>
    </source>
</evidence>
<dbReference type="SUPFAM" id="SSF53850">
    <property type="entry name" value="Periplasmic binding protein-like II"/>
    <property type="match status" value="1"/>
</dbReference>
<evidence type="ECO:0000313" key="24">
    <source>
        <dbReference type="EMBL" id="CAC5386611.1"/>
    </source>
</evidence>
<evidence type="ECO:0000259" key="23">
    <source>
        <dbReference type="SMART" id="SM00918"/>
    </source>
</evidence>
<dbReference type="Proteomes" id="UP000507470">
    <property type="component" value="Unassembled WGS sequence"/>
</dbReference>
<evidence type="ECO:0000256" key="7">
    <source>
        <dbReference type="ARBA" id="ARBA00023018"/>
    </source>
</evidence>
<dbReference type="SUPFAM" id="SSF53822">
    <property type="entry name" value="Periplasmic binding protein-like I"/>
    <property type="match status" value="1"/>
</dbReference>
<evidence type="ECO:0000256" key="6">
    <source>
        <dbReference type="ARBA" id="ARBA00022989"/>
    </source>
</evidence>
<evidence type="ECO:0000256" key="4">
    <source>
        <dbReference type="ARBA" id="ARBA00022692"/>
    </source>
</evidence>
<keyword evidence="5 21" id="KW-0732">Signal</keyword>
<dbReference type="GO" id="GO:0004888">
    <property type="term" value="F:transmembrane signaling receptor activity"/>
    <property type="evidence" value="ECO:0007669"/>
    <property type="project" value="UniProtKB-ARBA"/>
</dbReference>
<dbReference type="GO" id="GO:0022824">
    <property type="term" value="F:transmitter-gated monoatomic ion channel activity"/>
    <property type="evidence" value="ECO:0007669"/>
    <property type="project" value="UniProtKB-ARBA"/>
</dbReference>
<dbReference type="Gene3D" id="1.10.287.70">
    <property type="match status" value="1"/>
</dbReference>
<dbReference type="Gene3D" id="3.40.190.10">
    <property type="entry name" value="Periplasmic binding protein-like II"/>
    <property type="match status" value="2"/>
</dbReference>
<gene>
    <name evidence="24" type="ORF">MCOR_22023</name>
</gene>
<evidence type="ECO:0000259" key="22">
    <source>
        <dbReference type="SMART" id="SM00079"/>
    </source>
</evidence>
<dbReference type="SMART" id="SM00079">
    <property type="entry name" value="PBPe"/>
    <property type="match status" value="1"/>
</dbReference>
<evidence type="ECO:0000256" key="3">
    <source>
        <dbReference type="ARBA" id="ARBA00022475"/>
    </source>
</evidence>